<comment type="caution">
    <text evidence="3">The sequence shown here is derived from an EMBL/GenBank/DDBJ whole genome shotgun (WGS) entry which is preliminary data.</text>
</comment>
<feature type="transmembrane region" description="Helical" evidence="2">
    <location>
        <begin position="169"/>
        <end position="195"/>
    </location>
</feature>
<dbReference type="AlphaFoldDB" id="A0AAD5D9R4"/>
<feature type="transmembrane region" description="Helical" evidence="2">
    <location>
        <begin position="216"/>
        <end position="232"/>
    </location>
</feature>
<reference evidence="3" key="1">
    <citation type="submission" date="2022-06" db="EMBL/GenBank/DDBJ databases">
        <title>Uncovering the hologenomic basis of an extraordinary plant invasion.</title>
        <authorList>
            <person name="Bieker V.C."/>
            <person name="Martin M.D."/>
            <person name="Gilbert T."/>
            <person name="Hodgins K."/>
            <person name="Battlay P."/>
            <person name="Petersen B."/>
            <person name="Wilson J."/>
        </authorList>
    </citation>
    <scope>NUCLEOTIDE SEQUENCE</scope>
    <source>
        <strain evidence="3">AA19_3_7</strain>
        <tissue evidence="3">Leaf</tissue>
    </source>
</reference>
<sequence>QHNLNSGGIYPEKRQRIDVVAEEVVPGSQHKSANRAFQRSILGFLMGCVAGLGGGGVAEIRDLGDTRHQETKKEFPVAISCTNEVTICNDGNTININTKMSNFLDALNMIGKAEKLENYSVLMLTFYLIDVWELGIVYAAGLINIWLGITKLMPFAILFLFDNKYVGSYTMLIISTATSALGTGLLSLSTPSWFYSSITGSCDNYKMKCITEIQKWLFYLALVLIMIGRSSRKATVETLNFKNRAIKQERTHDLFPSAGYWLNNEASALVLAPWSILFGMPSVYTSMALYHLKGKSWSHKIYINEPERSPLTSVLRVVAASILNISQDKPYEDCDETEIDEPLLNRSFSLRFLEKAALQPPHDKGWPNRWTHCSIQEVENAKTIVRMLPVGFMFAFLVLIYTIGMTYFPQQWKRLNLLDYSTVLQIERWTDSRKE</sequence>
<keyword evidence="2" id="KW-0472">Membrane</keyword>
<evidence type="ECO:0000256" key="2">
    <source>
        <dbReference type="SAM" id="Phobius"/>
    </source>
</evidence>
<dbReference type="PANTHER" id="PTHR11654">
    <property type="entry name" value="OLIGOPEPTIDE TRANSPORTER-RELATED"/>
    <property type="match status" value="1"/>
</dbReference>
<comment type="similarity">
    <text evidence="1">Belongs to the major facilitator superfamily. Phosphate:H(+) symporter (TC 2.A.1.9) family.</text>
</comment>
<feature type="transmembrane region" description="Helical" evidence="2">
    <location>
        <begin position="271"/>
        <end position="292"/>
    </location>
</feature>
<feature type="transmembrane region" description="Helical" evidence="2">
    <location>
        <begin position="390"/>
        <end position="408"/>
    </location>
</feature>
<evidence type="ECO:0000313" key="3">
    <source>
        <dbReference type="EMBL" id="KAI7755804.1"/>
    </source>
</evidence>
<gene>
    <name evidence="3" type="ORF">M8C21_008252</name>
</gene>
<evidence type="ECO:0000313" key="4">
    <source>
        <dbReference type="Proteomes" id="UP001206925"/>
    </source>
</evidence>
<accession>A0AAD5D9R4</accession>
<keyword evidence="2" id="KW-1133">Transmembrane helix</keyword>
<proteinExistence type="inferred from homology"/>
<dbReference type="Gene3D" id="1.20.1250.20">
    <property type="entry name" value="MFS general substrate transporter like domains"/>
    <property type="match status" value="1"/>
</dbReference>
<name>A0AAD5D9R4_AMBAR</name>
<organism evidence="3 4">
    <name type="scientific">Ambrosia artemisiifolia</name>
    <name type="common">Common ragweed</name>
    <dbReference type="NCBI Taxonomy" id="4212"/>
    <lineage>
        <taxon>Eukaryota</taxon>
        <taxon>Viridiplantae</taxon>
        <taxon>Streptophyta</taxon>
        <taxon>Embryophyta</taxon>
        <taxon>Tracheophyta</taxon>
        <taxon>Spermatophyta</taxon>
        <taxon>Magnoliopsida</taxon>
        <taxon>eudicotyledons</taxon>
        <taxon>Gunneridae</taxon>
        <taxon>Pentapetalae</taxon>
        <taxon>asterids</taxon>
        <taxon>campanulids</taxon>
        <taxon>Asterales</taxon>
        <taxon>Asteraceae</taxon>
        <taxon>Asteroideae</taxon>
        <taxon>Heliantheae alliance</taxon>
        <taxon>Heliantheae</taxon>
        <taxon>Ambrosia</taxon>
    </lineage>
</organism>
<keyword evidence="2" id="KW-0812">Transmembrane</keyword>
<protein>
    <submittedName>
        <fullName evidence="3">Uncharacterized protein</fullName>
    </submittedName>
</protein>
<dbReference type="InterPro" id="IPR036259">
    <property type="entry name" value="MFS_trans_sf"/>
</dbReference>
<evidence type="ECO:0000256" key="1">
    <source>
        <dbReference type="ARBA" id="ARBA00044504"/>
    </source>
</evidence>
<dbReference type="EMBL" id="JAMZMK010000811">
    <property type="protein sequence ID" value="KAI7755804.1"/>
    <property type="molecule type" value="Genomic_DNA"/>
</dbReference>
<keyword evidence="4" id="KW-1185">Reference proteome</keyword>
<dbReference type="Proteomes" id="UP001206925">
    <property type="component" value="Unassembled WGS sequence"/>
</dbReference>
<feature type="transmembrane region" description="Helical" evidence="2">
    <location>
        <begin position="121"/>
        <end position="149"/>
    </location>
</feature>
<feature type="non-terminal residue" evidence="3">
    <location>
        <position position="1"/>
    </location>
</feature>